<gene>
    <name evidence="3" type="ORF">G4177_29405</name>
</gene>
<sequence>MSEREKKLRELKETAHALYQRGRYSQCVETYSQLVRLLPHDANVRVRLAEACRRAGQRAQAITAYRDAATILMLLGCAARARGALKAALELDPRDPVLQMDVVRLGQGEVISTLLEDEQACPSTGDFFDRLPPTPPPGHMRSMPPPPPPAFVLNAAQEANPSGGLPAAPPITPMTASGTRSTGPGRMPGLGSGPGREALLPHHRPVAPATTPARGPETATELLARSLSRIAAGDHTQAPTPVQGARGPGIATPARAPTPGPVPPAAQVQGATPAVNPAQRSAPAPHDAQVQGATPAVNAGRAPSPAPVPHGAPVQGSPSARPQSPGPAPRGAPVQGPSSFAIAGPVPRIAPVQVTPLARSQGMDGAQRSTAPASSPSAQAASQKALPGALLALPALPQTPAGVVAPTALTPVSRSELPPERPTVKVIALLNRAPEALPTPPPPAPLPRSQLGHPHASSLTMPPLATLPYRPEMRRLAPNVVALRVSPQARWVIIRSDSDLQVSRSEALPGDAATAP</sequence>
<accession>A0ABR9PWI6</accession>
<feature type="region of interest" description="Disordered" evidence="1">
    <location>
        <begin position="435"/>
        <end position="463"/>
    </location>
</feature>
<dbReference type="Pfam" id="PF03704">
    <property type="entry name" value="BTAD"/>
    <property type="match status" value="1"/>
</dbReference>
<evidence type="ECO:0000313" key="3">
    <source>
        <dbReference type="EMBL" id="MBE4752290.1"/>
    </source>
</evidence>
<dbReference type="InterPro" id="IPR005158">
    <property type="entry name" value="BTAD"/>
</dbReference>
<reference evidence="3 4" key="1">
    <citation type="submission" date="2020-02" db="EMBL/GenBank/DDBJ databases">
        <authorList>
            <person name="Babadi Z.K."/>
            <person name="Risdian C."/>
            <person name="Ebrahimipour G.H."/>
            <person name="Wink J."/>
        </authorList>
    </citation>
    <scope>NUCLEOTIDE SEQUENCE [LARGE SCALE GENOMIC DNA]</scope>
    <source>
        <strain evidence="3 4">ZKHCc1 1396</strain>
    </source>
</reference>
<feature type="domain" description="Bacterial transcriptional activator" evidence="2">
    <location>
        <begin position="5"/>
        <end position="72"/>
    </location>
</feature>
<dbReference type="RefSeq" id="WP_193429472.1">
    <property type="nucleotide sequence ID" value="NZ_CBCSIP010000397.1"/>
</dbReference>
<feature type="compositionally biased region" description="Low complexity" evidence="1">
    <location>
        <begin position="265"/>
        <end position="275"/>
    </location>
</feature>
<dbReference type="EMBL" id="JAAIYO010000011">
    <property type="protein sequence ID" value="MBE4752290.1"/>
    <property type="molecule type" value="Genomic_DNA"/>
</dbReference>
<proteinExistence type="predicted"/>
<comment type="caution">
    <text evidence="3">The sequence shown here is derived from an EMBL/GenBank/DDBJ whole genome shotgun (WGS) entry which is preliminary data.</text>
</comment>
<evidence type="ECO:0000259" key="2">
    <source>
        <dbReference type="Pfam" id="PF03704"/>
    </source>
</evidence>
<feature type="compositionally biased region" description="Pro residues" evidence="1">
    <location>
        <begin position="437"/>
        <end position="446"/>
    </location>
</feature>
<feature type="compositionally biased region" description="Low complexity" evidence="1">
    <location>
        <begin position="244"/>
        <end position="255"/>
    </location>
</feature>
<dbReference type="Proteomes" id="UP001516472">
    <property type="component" value="Unassembled WGS sequence"/>
</dbReference>
<organism evidence="3 4">
    <name type="scientific">Corallococcus soli</name>
    <dbReference type="NCBI Taxonomy" id="2710757"/>
    <lineage>
        <taxon>Bacteria</taxon>
        <taxon>Pseudomonadati</taxon>
        <taxon>Myxococcota</taxon>
        <taxon>Myxococcia</taxon>
        <taxon>Myxococcales</taxon>
        <taxon>Cystobacterineae</taxon>
        <taxon>Myxococcaceae</taxon>
        <taxon>Corallococcus</taxon>
    </lineage>
</organism>
<evidence type="ECO:0000313" key="4">
    <source>
        <dbReference type="Proteomes" id="UP001516472"/>
    </source>
</evidence>
<protein>
    <recommendedName>
        <fullName evidence="2">Bacterial transcriptional activator domain-containing protein</fullName>
    </recommendedName>
</protein>
<dbReference type="InterPro" id="IPR019734">
    <property type="entry name" value="TPR_rpt"/>
</dbReference>
<feature type="region of interest" description="Disordered" evidence="1">
    <location>
        <begin position="234"/>
        <end position="343"/>
    </location>
</feature>
<dbReference type="InterPro" id="IPR011990">
    <property type="entry name" value="TPR-like_helical_dom_sf"/>
</dbReference>
<name>A0ABR9PWI6_9BACT</name>
<feature type="region of interest" description="Disordered" evidence="1">
    <location>
        <begin position="359"/>
        <end position="382"/>
    </location>
</feature>
<dbReference type="SMART" id="SM00028">
    <property type="entry name" value="TPR"/>
    <property type="match status" value="2"/>
</dbReference>
<keyword evidence="4" id="KW-1185">Reference proteome</keyword>
<dbReference type="Gene3D" id="1.25.40.10">
    <property type="entry name" value="Tetratricopeptide repeat domain"/>
    <property type="match status" value="1"/>
</dbReference>
<feature type="compositionally biased region" description="Low complexity" evidence="1">
    <location>
        <begin position="366"/>
        <end position="382"/>
    </location>
</feature>
<dbReference type="SUPFAM" id="SSF48452">
    <property type="entry name" value="TPR-like"/>
    <property type="match status" value="1"/>
</dbReference>
<evidence type="ECO:0000256" key="1">
    <source>
        <dbReference type="SAM" id="MobiDB-lite"/>
    </source>
</evidence>